<reference evidence="2 3" key="1">
    <citation type="submission" date="2018-06" db="EMBL/GenBank/DDBJ databases">
        <authorList>
            <consortium name="Pathogen Informatics"/>
            <person name="Doyle S."/>
        </authorList>
    </citation>
    <scope>NUCLEOTIDE SEQUENCE [LARGE SCALE GENOMIC DNA]</scope>
    <source>
        <strain evidence="2 3">NCTC11535</strain>
    </source>
</reference>
<feature type="region of interest" description="Disordered" evidence="1">
    <location>
        <begin position="1"/>
        <end position="46"/>
    </location>
</feature>
<accession>A0ABY1VLH7</accession>
<proteinExistence type="predicted"/>
<organism evidence="2 3">
    <name type="scientific">Actinomyces bovis</name>
    <dbReference type="NCBI Taxonomy" id="1658"/>
    <lineage>
        <taxon>Bacteria</taxon>
        <taxon>Bacillati</taxon>
        <taxon>Actinomycetota</taxon>
        <taxon>Actinomycetes</taxon>
        <taxon>Actinomycetales</taxon>
        <taxon>Actinomycetaceae</taxon>
        <taxon>Actinomyces</taxon>
    </lineage>
</organism>
<evidence type="ECO:0000313" key="3">
    <source>
        <dbReference type="Proteomes" id="UP000250006"/>
    </source>
</evidence>
<evidence type="ECO:0000313" key="2">
    <source>
        <dbReference type="EMBL" id="SPT52865.1"/>
    </source>
</evidence>
<gene>
    <name evidence="2" type="ORF">NCTC11535_00519</name>
</gene>
<sequence length="46" mass="4820">MLTALERLSEPTSPGRFGVSNGKHGGQGPQVRFVQTGAHSKAQRSG</sequence>
<keyword evidence="3" id="KW-1185">Reference proteome</keyword>
<dbReference type="EMBL" id="UAPQ01000001">
    <property type="protein sequence ID" value="SPT52865.1"/>
    <property type="molecule type" value="Genomic_DNA"/>
</dbReference>
<name>A0ABY1VLH7_9ACTO</name>
<evidence type="ECO:0000256" key="1">
    <source>
        <dbReference type="SAM" id="MobiDB-lite"/>
    </source>
</evidence>
<protein>
    <submittedName>
        <fullName evidence="2">Uncharacterized protein</fullName>
    </submittedName>
</protein>
<dbReference type="Proteomes" id="UP000250006">
    <property type="component" value="Unassembled WGS sequence"/>
</dbReference>
<comment type="caution">
    <text evidence="2">The sequence shown here is derived from an EMBL/GenBank/DDBJ whole genome shotgun (WGS) entry which is preliminary data.</text>
</comment>